<evidence type="ECO:0000256" key="1">
    <source>
        <dbReference type="ARBA" id="ARBA00006484"/>
    </source>
</evidence>
<evidence type="ECO:0008006" key="6">
    <source>
        <dbReference type="Google" id="ProtNLM"/>
    </source>
</evidence>
<dbReference type="PANTHER" id="PTHR42760:SF115">
    <property type="entry name" value="3-OXOACYL-[ACYL-CARRIER-PROTEIN] REDUCTASE FABG"/>
    <property type="match status" value="1"/>
</dbReference>
<keyword evidence="5" id="KW-1185">Reference proteome</keyword>
<dbReference type="OrthoDB" id="47007at2759"/>
<dbReference type="InterPro" id="IPR036291">
    <property type="entry name" value="NAD(P)-bd_dom_sf"/>
</dbReference>
<dbReference type="InterPro" id="IPR002347">
    <property type="entry name" value="SDR_fam"/>
</dbReference>
<dbReference type="InterPro" id="IPR020904">
    <property type="entry name" value="Sc_DH/Rdtase_CS"/>
</dbReference>
<dbReference type="Pfam" id="PF13561">
    <property type="entry name" value="adh_short_C2"/>
    <property type="match status" value="1"/>
</dbReference>
<keyword evidence="2" id="KW-0521">NADP</keyword>
<evidence type="ECO:0000313" key="5">
    <source>
        <dbReference type="Proteomes" id="UP000664521"/>
    </source>
</evidence>
<name>A0A8H3I8Y0_9LECA</name>
<dbReference type="Proteomes" id="UP000664521">
    <property type="component" value="Unassembled WGS sequence"/>
</dbReference>
<gene>
    <name evidence="4" type="ORF">HETSPECPRED_007221</name>
</gene>
<keyword evidence="3" id="KW-0560">Oxidoreductase</keyword>
<dbReference type="FunFam" id="3.40.50.720:FF:000084">
    <property type="entry name" value="Short-chain dehydrogenase reductase"/>
    <property type="match status" value="1"/>
</dbReference>
<dbReference type="AlphaFoldDB" id="A0A8H3I8Y0"/>
<organism evidence="4 5">
    <name type="scientific">Heterodermia speciosa</name>
    <dbReference type="NCBI Taxonomy" id="116794"/>
    <lineage>
        <taxon>Eukaryota</taxon>
        <taxon>Fungi</taxon>
        <taxon>Dikarya</taxon>
        <taxon>Ascomycota</taxon>
        <taxon>Pezizomycotina</taxon>
        <taxon>Lecanoromycetes</taxon>
        <taxon>OSLEUM clade</taxon>
        <taxon>Lecanoromycetidae</taxon>
        <taxon>Caliciales</taxon>
        <taxon>Physciaceae</taxon>
        <taxon>Heterodermia</taxon>
    </lineage>
</organism>
<proteinExistence type="inferred from homology"/>
<reference evidence="4" key="1">
    <citation type="submission" date="2021-03" db="EMBL/GenBank/DDBJ databases">
        <authorList>
            <person name="Tagirdzhanova G."/>
        </authorList>
    </citation>
    <scope>NUCLEOTIDE SEQUENCE</scope>
</reference>
<dbReference type="EMBL" id="CAJPDS010000005">
    <property type="protein sequence ID" value="CAF9907670.1"/>
    <property type="molecule type" value="Genomic_DNA"/>
</dbReference>
<dbReference type="SUPFAM" id="SSF51735">
    <property type="entry name" value="NAD(P)-binding Rossmann-fold domains"/>
    <property type="match status" value="1"/>
</dbReference>
<evidence type="ECO:0000313" key="4">
    <source>
        <dbReference type="EMBL" id="CAF9907670.1"/>
    </source>
</evidence>
<evidence type="ECO:0000256" key="3">
    <source>
        <dbReference type="ARBA" id="ARBA00023002"/>
    </source>
</evidence>
<comment type="similarity">
    <text evidence="1">Belongs to the short-chain dehydrogenases/reductases (SDR) family.</text>
</comment>
<protein>
    <recommendedName>
        <fullName evidence="6">NAD(P)-binding protein</fullName>
    </recommendedName>
</protein>
<evidence type="ECO:0000256" key="2">
    <source>
        <dbReference type="ARBA" id="ARBA00022857"/>
    </source>
</evidence>
<dbReference type="PRINTS" id="PR00081">
    <property type="entry name" value="GDHRDH"/>
</dbReference>
<dbReference type="PANTHER" id="PTHR42760">
    <property type="entry name" value="SHORT-CHAIN DEHYDROGENASES/REDUCTASES FAMILY MEMBER"/>
    <property type="match status" value="1"/>
</dbReference>
<dbReference type="GO" id="GO:0016616">
    <property type="term" value="F:oxidoreductase activity, acting on the CH-OH group of donors, NAD or NADP as acceptor"/>
    <property type="evidence" value="ECO:0007669"/>
    <property type="project" value="TreeGrafter"/>
</dbReference>
<comment type="caution">
    <text evidence="4">The sequence shown here is derived from an EMBL/GenBank/DDBJ whole genome shotgun (WGS) entry which is preliminary data.</text>
</comment>
<accession>A0A8H3I8Y0</accession>
<sequence length="302" mass="31623">MPVSASARADLTARSIPYMTLSTGTSSSMTGPPPPMPHYLSAEGRAMKRFAVEGNAILTGGAGTLALVNARALLEHGLSGLALFDLDPSHADIAIQSLRTDFPNAQIVTKRLNVTDAAQVEQAVEETAAELGSADILCCFAGVVGCQHAIDMTPDEWRRTLDVNTTGAFFCAQAVARKQTSLTLPCAITLIASISAHRTNYPQPQAAYNASKAALLSLKSSLAAEWAGYGIRVNSISPGYMDTVLNEGEGLADARRVWAERCPLGRMGSPEELTGLVVLLSGGAGSYITGADFVVDGGQCCF</sequence>
<dbReference type="PROSITE" id="PS00061">
    <property type="entry name" value="ADH_SHORT"/>
    <property type="match status" value="1"/>
</dbReference>
<dbReference type="Gene3D" id="3.40.50.720">
    <property type="entry name" value="NAD(P)-binding Rossmann-like Domain"/>
    <property type="match status" value="1"/>
</dbReference>